<evidence type="ECO:0000256" key="6">
    <source>
        <dbReference type="SAM" id="MobiDB-lite"/>
    </source>
</evidence>
<dbReference type="InterPro" id="IPR003594">
    <property type="entry name" value="HATPase_dom"/>
</dbReference>
<keyword evidence="3" id="KW-0597">Phosphoprotein</keyword>
<keyword evidence="5" id="KW-0418">Kinase</keyword>
<dbReference type="AlphaFoldDB" id="A0A4Y9M6S9"/>
<dbReference type="EC" id="2.7.13.3" evidence="2"/>
<feature type="transmembrane region" description="Helical" evidence="7">
    <location>
        <begin position="41"/>
        <end position="60"/>
    </location>
</feature>
<feature type="transmembrane region" description="Helical" evidence="7">
    <location>
        <begin position="66"/>
        <end position="85"/>
    </location>
</feature>
<dbReference type="SMART" id="SM00091">
    <property type="entry name" value="PAS"/>
    <property type="match status" value="1"/>
</dbReference>
<organism evidence="10 11">
    <name type="scientific">Bradyrhizobium niftali</name>
    <dbReference type="NCBI Taxonomy" id="2560055"/>
    <lineage>
        <taxon>Bacteria</taxon>
        <taxon>Pseudomonadati</taxon>
        <taxon>Pseudomonadota</taxon>
        <taxon>Alphaproteobacteria</taxon>
        <taxon>Hyphomicrobiales</taxon>
        <taxon>Nitrobacteraceae</taxon>
        <taxon>Bradyrhizobium</taxon>
    </lineage>
</organism>
<dbReference type="OrthoDB" id="9801651at2"/>
<dbReference type="Proteomes" id="UP000297966">
    <property type="component" value="Unassembled WGS sequence"/>
</dbReference>
<dbReference type="InterPro" id="IPR004358">
    <property type="entry name" value="Sig_transdc_His_kin-like_C"/>
</dbReference>
<dbReference type="SUPFAM" id="SSF47384">
    <property type="entry name" value="Homodimeric domain of signal transducing histidine kinase"/>
    <property type="match status" value="1"/>
</dbReference>
<dbReference type="Gene3D" id="3.30.565.10">
    <property type="entry name" value="Histidine kinase-like ATPase, C-terminal domain"/>
    <property type="match status" value="1"/>
</dbReference>
<evidence type="ECO:0000256" key="1">
    <source>
        <dbReference type="ARBA" id="ARBA00000085"/>
    </source>
</evidence>
<dbReference type="Gene3D" id="1.10.287.130">
    <property type="match status" value="1"/>
</dbReference>
<evidence type="ECO:0000259" key="9">
    <source>
        <dbReference type="PROSITE" id="PS50112"/>
    </source>
</evidence>
<feature type="transmembrane region" description="Helical" evidence="7">
    <location>
        <begin position="175"/>
        <end position="195"/>
    </location>
</feature>
<feature type="transmembrane region" description="Helical" evidence="7">
    <location>
        <begin position="97"/>
        <end position="127"/>
    </location>
</feature>
<evidence type="ECO:0000259" key="8">
    <source>
        <dbReference type="PROSITE" id="PS50109"/>
    </source>
</evidence>
<keyword evidence="11" id="KW-1185">Reference proteome</keyword>
<feature type="domain" description="Histidine kinase" evidence="8">
    <location>
        <begin position="371"/>
        <end position="591"/>
    </location>
</feature>
<gene>
    <name evidence="10" type="ORF">E4K65_01140</name>
</gene>
<keyword evidence="4" id="KW-0808">Transferase</keyword>
<dbReference type="RefSeq" id="WP_135172538.1">
    <property type="nucleotide sequence ID" value="NZ_SPQT01000001.1"/>
</dbReference>
<evidence type="ECO:0000313" key="10">
    <source>
        <dbReference type="EMBL" id="TFV50737.1"/>
    </source>
</evidence>
<dbReference type="SUPFAM" id="SSF55874">
    <property type="entry name" value="ATPase domain of HSP90 chaperone/DNA topoisomerase II/histidine kinase"/>
    <property type="match status" value="1"/>
</dbReference>
<keyword evidence="7" id="KW-0812">Transmembrane</keyword>
<feature type="region of interest" description="Disordered" evidence="6">
    <location>
        <begin position="612"/>
        <end position="638"/>
    </location>
</feature>
<dbReference type="InterPro" id="IPR036097">
    <property type="entry name" value="HisK_dim/P_sf"/>
</dbReference>
<comment type="catalytic activity">
    <reaction evidence="1">
        <text>ATP + protein L-histidine = ADP + protein N-phospho-L-histidine.</text>
        <dbReference type="EC" id="2.7.13.3"/>
    </reaction>
</comment>
<dbReference type="Gene3D" id="3.30.450.20">
    <property type="entry name" value="PAS domain"/>
    <property type="match status" value="1"/>
</dbReference>
<feature type="transmembrane region" description="Helical" evidence="7">
    <location>
        <begin position="139"/>
        <end position="163"/>
    </location>
</feature>
<name>A0A4Y9M6S9_9BRAD</name>
<dbReference type="CDD" id="cd16922">
    <property type="entry name" value="HATPase_EvgS-ArcB-TorS-like"/>
    <property type="match status" value="1"/>
</dbReference>
<dbReference type="Pfam" id="PF02518">
    <property type="entry name" value="HATPase_c"/>
    <property type="match status" value="1"/>
</dbReference>
<feature type="domain" description="PAS" evidence="9">
    <location>
        <begin position="209"/>
        <end position="279"/>
    </location>
</feature>
<dbReference type="PRINTS" id="PR00344">
    <property type="entry name" value="BCTRLSENSOR"/>
</dbReference>
<reference evidence="10 11" key="1">
    <citation type="submission" date="2019-03" db="EMBL/GenBank/DDBJ databases">
        <title>Bradyrhizobium diversity isolated from nodules of Chamaecrista fasciculata.</title>
        <authorList>
            <person name="Klepa M.S."/>
            <person name="Urquiaga M.O."/>
            <person name="Hungria M."/>
            <person name="Delamuta J.R."/>
        </authorList>
    </citation>
    <scope>NUCLEOTIDE SEQUENCE [LARGE SCALE GENOMIC DNA]</scope>
    <source>
        <strain evidence="10 11">CNPSo 3448</strain>
    </source>
</reference>
<dbReference type="FunFam" id="3.30.565.10:FF:000176">
    <property type="entry name" value="PAS domain-containing sensor histidine kinase"/>
    <property type="match status" value="1"/>
</dbReference>
<evidence type="ECO:0000256" key="2">
    <source>
        <dbReference type="ARBA" id="ARBA00012438"/>
    </source>
</evidence>
<keyword evidence="7" id="KW-0472">Membrane</keyword>
<evidence type="ECO:0000313" key="11">
    <source>
        <dbReference type="Proteomes" id="UP000297966"/>
    </source>
</evidence>
<dbReference type="Pfam" id="PF00512">
    <property type="entry name" value="HisKA"/>
    <property type="match status" value="1"/>
</dbReference>
<dbReference type="GO" id="GO:0000155">
    <property type="term" value="F:phosphorelay sensor kinase activity"/>
    <property type="evidence" value="ECO:0007669"/>
    <property type="project" value="InterPro"/>
</dbReference>
<dbReference type="PANTHER" id="PTHR43047">
    <property type="entry name" value="TWO-COMPONENT HISTIDINE PROTEIN KINASE"/>
    <property type="match status" value="1"/>
</dbReference>
<dbReference type="PROSITE" id="PS50112">
    <property type="entry name" value="PAS"/>
    <property type="match status" value="1"/>
</dbReference>
<dbReference type="SUPFAM" id="SSF55785">
    <property type="entry name" value="PYP-like sensor domain (PAS domain)"/>
    <property type="match status" value="1"/>
</dbReference>
<dbReference type="CDD" id="cd00130">
    <property type="entry name" value="PAS"/>
    <property type="match status" value="1"/>
</dbReference>
<evidence type="ECO:0000256" key="3">
    <source>
        <dbReference type="ARBA" id="ARBA00022553"/>
    </source>
</evidence>
<dbReference type="PROSITE" id="PS50109">
    <property type="entry name" value="HIS_KIN"/>
    <property type="match status" value="1"/>
</dbReference>
<dbReference type="SMART" id="SM00388">
    <property type="entry name" value="HisKA"/>
    <property type="match status" value="1"/>
</dbReference>
<dbReference type="SMART" id="SM00387">
    <property type="entry name" value="HATPase_c"/>
    <property type="match status" value="1"/>
</dbReference>
<dbReference type="EMBL" id="SPQT01000001">
    <property type="protein sequence ID" value="TFV50737.1"/>
    <property type="molecule type" value="Genomic_DNA"/>
</dbReference>
<keyword evidence="7" id="KW-1133">Transmembrane helix</keyword>
<accession>A0A4Y9M6S9</accession>
<dbReference type="CDD" id="cd00082">
    <property type="entry name" value="HisKA"/>
    <property type="match status" value="1"/>
</dbReference>
<dbReference type="InterPro" id="IPR000014">
    <property type="entry name" value="PAS"/>
</dbReference>
<dbReference type="InterPro" id="IPR005467">
    <property type="entry name" value="His_kinase_dom"/>
</dbReference>
<evidence type="ECO:0000256" key="5">
    <source>
        <dbReference type="ARBA" id="ARBA00022777"/>
    </source>
</evidence>
<proteinExistence type="predicted"/>
<feature type="compositionally biased region" description="Basic and acidic residues" evidence="6">
    <location>
        <begin position="617"/>
        <end position="627"/>
    </location>
</feature>
<dbReference type="NCBIfam" id="TIGR00229">
    <property type="entry name" value="sensory_box"/>
    <property type="match status" value="1"/>
</dbReference>
<dbReference type="InterPro" id="IPR003661">
    <property type="entry name" value="HisK_dim/P_dom"/>
</dbReference>
<dbReference type="InterPro" id="IPR036890">
    <property type="entry name" value="HATPase_C_sf"/>
</dbReference>
<evidence type="ECO:0000256" key="4">
    <source>
        <dbReference type="ARBA" id="ARBA00022679"/>
    </source>
</evidence>
<protein>
    <recommendedName>
        <fullName evidence="2">histidine kinase</fullName>
        <ecNumber evidence="2">2.7.13.3</ecNumber>
    </recommendedName>
</protein>
<sequence length="638" mass="68777">MSRSARPVTVLSIIRDCLDALLHPSARYDALTRARHRAFMAPRLLGSLAAFAAFPVYLAMRGAPSAVEVAAFAWLIAPIMLSWFLSRTGRYEGAHVLSSLALAGLIMAVAITTGGIGSFAAVWLIVVPLEAALSASRRVAAFASLLALSCAGILILVGQLGWLPLDEPSAAQRSLLMAFGVASATLYAAALAFGAESLARTSVALLSREEERYRLLARNMSDVISRHRRNGTVQFISPAAEAMLGMPVAQLHGHGLFDRVHVADRPAYLTALSDAARGDVRSVEFRLRREPTGSEHGQANFQVDFIWVEMRCRPLDQDPGRQHIDRDAARETEVVAVMRDVTDRKLSEQALDQARSAAEAADAAKTRFLATMSHELRTPLNAIIGFSDMIAQEQTLMLGAAQRREYAQLINDSGQHLLSVVNGILDMSKMESGNFEIASEPFAPRASLMHCCNLLALKARENGIDLVTDAPQDLPVMTGDPRAFKQIVLNLVANAIKFTERGGQVSVSAAVSGSQLTLRISDTGVGIAPDDLKRLGAPFFQAGKTYQRRHEGTGLGLSIVKSLVALHLGDLTVQSRLGEGTAVTVKLPLVYTPPQAKPLDGKAAESKIATLTPVPRQELHDQHHDQLQDQPAPVKKSA</sequence>
<comment type="caution">
    <text evidence="10">The sequence shown here is derived from an EMBL/GenBank/DDBJ whole genome shotgun (WGS) entry which is preliminary data.</text>
</comment>
<dbReference type="InterPro" id="IPR035965">
    <property type="entry name" value="PAS-like_dom_sf"/>
</dbReference>
<evidence type="ECO:0000256" key="7">
    <source>
        <dbReference type="SAM" id="Phobius"/>
    </source>
</evidence>